<evidence type="ECO:0000313" key="3">
    <source>
        <dbReference type="Proteomes" id="UP000828251"/>
    </source>
</evidence>
<dbReference type="AlphaFoldDB" id="A0A9D3W5X0"/>
<dbReference type="Proteomes" id="UP000828251">
    <property type="component" value="Unassembled WGS sequence"/>
</dbReference>
<protein>
    <submittedName>
        <fullName evidence="2">Uncharacterized protein</fullName>
    </submittedName>
</protein>
<keyword evidence="3" id="KW-1185">Reference proteome</keyword>
<reference evidence="2 3" key="1">
    <citation type="journal article" date="2021" name="Plant Biotechnol. J.">
        <title>Multi-omics assisted identification of the key and species-specific regulatory components of drought-tolerant mechanisms in Gossypium stocksii.</title>
        <authorList>
            <person name="Yu D."/>
            <person name="Ke L."/>
            <person name="Zhang D."/>
            <person name="Wu Y."/>
            <person name="Sun Y."/>
            <person name="Mei J."/>
            <person name="Sun J."/>
            <person name="Sun Y."/>
        </authorList>
    </citation>
    <scope>NUCLEOTIDE SEQUENCE [LARGE SCALE GENOMIC DNA]</scope>
    <source>
        <strain evidence="3">cv. E1</strain>
        <tissue evidence="2">Leaf</tissue>
    </source>
</reference>
<evidence type="ECO:0000313" key="2">
    <source>
        <dbReference type="EMBL" id="KAH1108917.1"/>
    </source>
</evidence>
<proteinExistence type="predicted"/>
<evidence type="ECO:0000256" key="1">
    <source>
        <dbReference type="SAM" id="MobiDB-lite"/>
    </source>
</evidence>
<gene>
    <name evidence="2" type="ORF">J1N35_012685</name>
</gene>
<dbReference type="EMBL" id="JAIQCV010000004">
    <property type="protein sequence ID" value="KAH1108917.1"/>
    <property type="molecule type" value="Genomic_DNA"/>
</dbReference>
<comment type="caution">
    <text evidence="2">The sequence shown here is derived from an EMBL/GenBank/DDBJ whole genome shotgun (WGS) entry which is preliminary data.</text>
</comment>
<name>A0A9D3W5X0_9ROSI</name>
<feature type="region of interest" description="Disordered" evidence="1">
    <location>
        <begin position="1"/>
        <end position="46"/>
    </location>
</feature>
<sequence>MNSPSPDRTNSNPTPTYMIKDGSVHPMLLPSRNKSKTQRQDKSKQCRVRHPMPLIACNLNSLPMAIRDIKSHLRTITISRSLSVKPTSLTGKPYIN</sequence>
<feature type="compositionally biased region" description="Polar residues" evidence="1">
    <location>
        <begin position="1"/>
        <end position="15"/>
    </location>
</feature>
<organism evidence="2 3">
    <name type="scientific">Gossypium stocksii</name>
    <dbReference type="NCBI Taxonomy" id="47602"/>
    <lineage>
        <taxon>Eukaryota</taxon>
        <taxon>Viridiplantae</taxon>
        <taxon>Streptophyta</taxon>
        <taxon>Embryophyta</taxon>
        <taxon>Tracheophyta</taxon>
        <taxon>Spermatophyta</taxon>
        <taxon>Magnoliopsida</taxon>
        <taxon>eudicotyledons</taxon>
        <taxon>Gunneridae</taxon>
        <taxon>Pentapetalae</taxon>
        <taxon>rosids</taxon>
        <taxon>malvids</taxon>
        <taxon>Malvales</taxon>
        <taxon>Malvaceae</taxon>
        <taxon>Malvoideae</taxon>
        <taxon>Gossypium</taxon>
    </lineage>
</organism>
<accession>A0A9D3W5X0</accession>